<feature type="domain" description="Band 3 cytoplasmic" evidence="1">
    <location>
        <begin position="45"/>
        <end position="119"/>
    </location>
</feature>
<dbReference type="OMA" id="WWEEARW"/>
<dbReference type="InterPro" id="IPR016152">
    <property type="entry name" value="PTrfase/Anion_transptr"/>
</dbReference>
<keyword evidence="2" id="KW-1185">Reference proteome</keyword>
<dbReference type="InterPro" id="IPR003020">
    <property type="entry name" value="HCO3_transpt_euk"/>
</dbReference>
<dbReference type="Pfam" id="PF07565">
    <property type="entry name" value="Band_3_cyto"/>
    <property type="match status" value="1"/>
</dbReference>
<dbReference type="GO" id="GO:0008509">
    <property type="term" value="F:monoatomic anion transmembrane transporter activity"/>
    <property type="evidence" value="ECO:0007669"/>
    <property type="project" value="InterPro"/>
</dbReference>
<sequence>MDDNTDVLLEPLFKGQLINIGEFPESHSQHVRDIARKQGHADRHLFCEMLILSKTGDDYCWWEEARWIKYEETVEGTKERWSKPHVPLLTIKGLLQLRNCFSRGAVLLDLSANTFPQIVGKDKRYF</sequence>
<evidence type="ECO:0000313" key="2">
    <source>
        <dbReference type="Proteomes" id="UP000887565"/>
    </source>
</evidence>
<dbReference type="AlphaFoldDB" id="A0A915HS90"/>
<evidence type="ECO:0000259" key="1">
    <source>
        <dbReference type="Pfam" id="PF07565"/>
    </source>
</evidence>
<organism evidence="2 3">
    <name type="scientific">Romanomermis culicivorax</name>
    <name type="common">Nematode worm</name>
    <dbReference type="NCBI Taxonomy" id="13658"/>
    <lineage>
        <taxon>Eukaryota</taxon>
        <taxon>Metazoa</taxon>
        <taxon>Ecdysozoa</taxon>
        <taxon>Nematoda</taxon>
        <taxon>Enoplea</taxon>
        <taxon>Dorylaimia</taxon>
        <taxon>Mermithida</taxon>
        <taxon>Mermithoidea</taxon>
        <taxon>Mermithidae</taxon>
        <taxon>Romanomermis</taxon>
    </lineage>
</organism>
<evidence type="ECO:0000313" key="3">
    <source>
        <dbReference type="WBParaSite" id="nRc.2.0.1.t04614-RA"/>
    </source>
</evidence>
<dbReference type="SUPFAM" id="SSF55804">
    <property type="entry name" value="Phoshotransferase/anion transport protein"/>
    <property type="match status" value="1"/>
</dbReference>
<protein>
    <submittedName>
        <fullName evidence="3">Band 3 cytoplasmic domain-containing protein</fullName>
    </submittedName>
</protein>
<dbReference type="PANTHER" id="PTHR11453">
    <property type="entry name" value="ANION EXCHANGE PROTEIN"/>
    <property type="match status" value="1"/>
</dbReference>
<dbReference type="Gene3D" id="3.40.930.10">
    <property type="entry name" value="Mannitol-specific EII, Chain A"/>
    <property type="match status" value="1"/>
</dbReference>
<dbReference type="Proteomes" id="UP000887565">
    <property type="component" value="Unplaced"/>
</dbReference>
<accession>A0A915HS90</accession>
<dbReference type="GO" id="GO:0005886">
    <property type="term" value="C:plasma membrane"/>
    <property type="evidence" value="ECO:0007669"/>
    <property type="project" value="TreeGrafter"/>
</dbReference>
<dbReference type="GO" id="GO:0008510">
    <property type="term" value="F:sodium:bicarbonate symporter activity"/>
    <property type="evidence" value="ECO:0007669"/>
    <property type="project" value="TreeGrafter"/>
</dbReference>
<name>A0A915HS90_ROMCU</name>
<dbReference type="PANTHER" id="PTHR11453:SF36">
    <property type="entry name" value="ANION EXCHANGE PROTEIN"/>
    <property type="match status" value="1"/>
</dbReference>
<dbReference type="WBParaSite" id="nRc.2.0.1.t04614-RA">
    <property type="protein sequence ID" value="nRc.2.0.1.t04614-RA"/>
    <property type="gene ID" value="nRc.2.0.1.g04614"/>
</dbReference>
<proteinExistence type="predicted"/>
<reference evidence="3" key="1">
    <citation type="submission" date="2022-11" db="UniProtKB">
        <authorList>
            <consortium name="WormBaseParasite"/>
        </authorList>
    </citation>
    <scope>IDENTIFICATION</scope>
</reference>
<dbReference type="GO" id="GO:0051453">
    <property type="term" value="P:regulation of intracellular pH"/>
    <property type="evidence" value="ECO:0007669"/>
    <property type="project" value="TreeGrafter"/>
</dbReference>
<dbReference type="GO" id="GO:0005452">
    <property type="term" value="F:solute:inorganic anion antiporter activity"/>
    <property type="evidence" value="ECO:0007669"/>
    <property type="project" value="InterPro"/>
</dbReference>
<dbReference type="InterPro" id="IPR013769">
    <property type="entry name" value="Band3_cytoplasmic_dom"/>
</dbReference>